<dbReference type="HOGENOM" id="CLU_026787_0_0_1"/>
<dbReference type="STRING" id="91928.A0A0D1ZXA6"/>
<feature type="compositionally biased region" description="Polar residues" evidence="1">
    <location>
        <begin position="538"/>
        <end position="562"/>
    </location>
</feature>
<dbReference type="SMART" id="SM00577">
    <property type="entry name" value="CPDc"/>
    <property type="match status" value="1"/>
</dbReference>
<feature type="region of interest" description="Disordered" evidence="1">
    <location>
        <begin position="1"/>
        <end position="41"/>
    </location>
</feature>
<feature type="region of interest" description="Disordered" evidence="1">
    <location>
        <begin position="210"/>
        <end position="232"/>
    </location>
</feature>
<feature type="region of interest" description="Disordered" evidence="1">
    <location>
        <begin position="455"/>
        <end position="500"/>
    </location>
</feature>
<keyword evidence="4" id="KW-1185">Reference proteome</keyword>
<feature type="region of interest" description="Disordered" evidence="1">
    <location>
        <begin position="533"/>
        <end position="605"/>
    </location>
</feature>
<evidence type="ECO:0000259" key="2">
    <source>
        <dbReference type="PROSITE" id="PS50969"/>
    </source>
</evidence>
<dbReference type="InterPro" id="IPR023214">
    <property type="entry name" value="HAD_sf"/>
</dbReference>
<organism evidence="3 4">
    <name type="scientific">Exophiala spinifera</name>
    <dbReference type="NCBI Taxonomy" id="91928"/>
    <lineage>
        <taxon>Eukaryota</taxon>
        <taxon>Fungi</taxon>
        <taxon>Dikarya</taxon>
        <taxon>Ascomycota</taxon>
        <taxon>Pezizomycotina</taxon>
        <taxon>Eurotiomycetes</taxon>
        <taxon>Chaetothyriomycetidae</taxon>
        <taxon>Chaetothyriales</taxon>
        <taxon>Herpotrichiellaceae</taxon>
        <taxon>Exophiala</taxon>
    </lineage>
</organism>
<dbReference type="OrthoDB" id="1711508at2759"/>
<feature type="compositionally biased region" description="Basic residues" evidence="1">
    <location>
        <begin position="570"/>
        <end position="583"/>
    </location>
</feature>
<reference evidence="3 4" key="1">
    <citation type="submission" date="2015-01" db="EMBL/GenBank/DDBJ databases">
        <title>The Genome Sequence of Exophiala spinifera CBS89968.</title>
        <authorList>
            <consortium name="The Broad Institute Genomics Platform"/>
            <person name="Cuomo C."/>
            <person name="de Hoog S."/>
            <person name="Gorbushina A."/>
            <person name="Stielow B."/>
            <person name="Teixiera M."/>
            <person name="Abouelleil A."/>
            <person name="Chapman S.B."/>
            <person name="Priest M."/>
            <person name="Young S.K."/>
            <person name="Wortman J."/>
            <person name="Nusbaum C."/>
            <person name="Birren B."/>
        </authorList>
    </citation>
    <scope>NUCLEOTIDE SEQUENCE [LARGE SCALE GENOMIC DNA]</scope>
    <source>
        <strain evidence="3 4">CBS 89968</strain>
    </source>
</reference>
<sequence length="605" mass="67059">MSRGAFRYRPHYGDPNQPPHTDFRQYNPPGHEQARQGEYSDTLVRDGLNIYEIVDSWRSYRNDTANLQTSSNHRWMPPRVPSDYMQGSYSPNMSANSSANFPLRHSNTGTADPSAPLRSVHSYARYPTYRVDKSYRTRTSTQGGGIVQQRQDNVPLAASHRYTLRSTQPQQVAAYSTSSQDVPLPSIEIPDAPVPHGRFTDLPLRQVRSGRSRSTIPRGVEPVPVPKPTSDYKKTAALPPALRQNAQKLLVILDLNGTLLVRPNRRADPTKFKIRPGVTRLLDYLFANHVVMVYSSARPENTTAMVKNFMHPVQRQQMAAVWARDKLGLTEHQYYNKVQVYKKLDKIWSDSAIQSKAEKGCKWNQGNTVLVDDSHLKGLAQPNNLLQVPEFENNAPREGGAALRDWQLNEQAILESLELKLEELKYQVDVSRLIRQWQTGQRQAPGVVDETIDQKTQQRIEQPEATPAPPSVGGTSPAPSVGYGAGPGGSTPTPSSLSRTVTLASEDELADGGGAGGGVGLGENLLDVLEKEIDRQLESSPQTQTIPSIDNGASNAASNNVHNDAPLAEKRKKKKKMSPKFKGNRKEKNKNNVEQAPPTPESLPP</sequence>
<dbReference type="Proteomes" id="UP000053328">
    <property type="component" value="Unassembled WGS sequence"/>
</dbReference>
<dbReference type="PROSITE" id="PS50969">
    <property type="entry name" value="FCP1"/>
    <property type="match status" value="1"/>
</dbReference>
<gene>
    <name evidence="3" type="ORF">PV08_04509</name>
</gene>
<dbReference type="InterPro" id="IPR036412">
    <property type="entry name" value="HAD-like_sf"/>
</dbReference>
<dbReference type="PANTHER" id="PTHR12210">
    <property type="entry name" value="DULLARD PROTEIN PHOSPHATASE"/>
    <property type="match status" value="1"/>
</dbReference>
<feature type="domain" description="FCP1 homology" evidence="2">
    <location>
        <begin position="244"/>
        <end position="417"/>
    </location>
</feature>
<dbReference type="AlphaFoldDB" id="A0A0D1ZXA6"/>
<dbReference type="InterPro" id="IPR004274">
    <property type="entry name" value="FCP1_dom"/>
</dbReference>
<dbReference type="Gene3D" id="3.40.50.1000">
    <property type="entry name" value="HAD superfamily/HAD-like"/>
    <property type="match status" value="1"/>
</dbReference>
<protein>
    <recommendedName>
        <fullName evidence="2">FCP1 homology domain-containing protein</fullName>
    </recommendedName>
</protein>
<feature type="compositionally biased region" description="Basic residues" evidence="1">
    <location>
        <begin position="1"/>
        <end position="10"/>
    </location>
</feature>
<evidence type="ECO:0000313" key="4">
    <source>
        <dbReference type="Proteomes" id="UP000053328"/>
    </source>
</evidence>
<dbReference type="SUPFAM" id="SSF56784">
    <property type="entry name" value="HAD-like"/>
    <property type="match status" value="1"/>
</dbReference>
<accession>A0A0D1ZXA6</accession>
<name>A0A0D1ZXA6_9EURO</name>
<evidence type="ECO:0000256" key="1">
    <source>
        <dbReference type="SAM" id="MobiDB-lite"/>
    </source>
</evidence>
<dbReference type="VEuPathDB" id="FungiDB:PV08_04509"/>
<dbReference type="InterPro" id="IPR050365">
    <property type="entry name" value="TIM50"/>
</dbReference>
<proteinExistence type="predicted"/>
<dbReference type="RefSeq" id="XP_016237533.1">
    <property type="nucleotide sequence ID" value="XM_016378856.1"/>
</dbReference>
<evidence type="ECO:0000313" key="3">
    <source>
        <dbReference type="EMBL" id="KIW17317.1"/>
    </source>
</evidence>
<dbReference type="GeneID" id="27331592"/>
<dbReference type="EMBL" id="KN847494">
    <property type="protein sequence ID" value="KIW17317.1"/>
    <property type="molecule type" value="Genomic_DNA"/>
</dbReference>
<dbReference type="Pfam" id="PF03031">
    <property type="entry name" value="NIF"/>
    <property type="match status" value="1"/>
</dbReference>